<evidence type="ECO:0000256" key="2">
    <source>
        <dbReference type="ARBA" id="ARBA00022670"/>
    </source>
</evidence>
<evidence type="ECO:0000313" key="10">
    <source>
        <dbReference type="Proteomes" id="UP000193900"/>
    </source>
</evidence>
<dbReference type="InterPro" id="IPR036590">
    <property type="entry name" value="SRAP-like"/>
</dbReference>
<proteinExistence type="inferred from homology"/>
<keyword evidence="6" id="KW-0238">DNA-binding</keyword>
<dbReference type="EMBL" id="FWFZ01000003">
    <property type="protein sequence ID" value="SLN27244.1"/>
    <property type="molecule type" value="Genomic_DNA"/>
</dbReference>
<dbReference type="AlphaFoldDB" id="A0A1Y5RYB7"/>
<dbReference type="GO" id="GO:0003697">
    <property type="term" value="F:single-stranded DNA binding"/>
    <property type="evidence" value="ECO:0007669"/>
    <property type="project" value="InterPro"/>
</dbReference>
<evidence type="ECO:0000256" key="3">
    <source>
        <dbReference type="ARBA" id="ARBA00022763"/>
    </source>
</evidence>
<dbReference type="EC" id="3.4.-.-" evidence="8"/>
<keyword evidence="7" id="KW-0456">Lyase</keyword>
<keyword evidence="5" id="KW-0190">Covalent protein-DNA linkage</keyword>
<keyword evidence="10" id="KW-1185">Reference proteome</keyword>
<evidence type="ECO:0000313" key="9">
    <source>
        <dbReference type="EMBL" id="SLN27244.1"/>
    </source>
</evidence>
<dbReference type="GO" id="GO:0106300">
    <property type="term" value="P:protein-DNA covalent cross-linking repair"/>
    <property type="evidence" value="ECO:0007669"/>
    <property type="project" value="InterPro"/>
</dbReference>
<accession>A0A1Y5RYB7</accession>
<evidence type="ECO:0000256" key="4">
    <source>
        <dbReference type="ARBA" id="ARBA00022801"/>
    </source>
</evidence>
<dbReference type="GO" id="GO:0016829">
    <property type="term" value="F:lyase activity"/>
    <property type="evidence" value="ECO:0007669"/>
    <property type="project" value="UniProtKB-KW"/>
</dbReference>
<dbReference type="GO" id="GO:0006508">
    <property type="term" value="P:proteolysis"/>
    <property type="evidence" value="ECO:0007669"/>
    <property type="project" value="UniProtKB-KW"/>
</dbReference>
<evidence type="ECO:0000256" key="7">
    <source>
        <dbReference type="ARBA" id="ARBA00023239"/>
    </source>
</evidence>
<evidence type="ECO:0000256" key="6">
    <source>
        <dbReference type="ARBA" id="ARBA00023125"/>
    </source>
</evidence>
<dbReference type="Gene3D" id="3.90.1680.10">
    <property type="entry name" value="SOS response associated peptidase-like"/>
    <property type="match status" value="1"/>
</dbReference>
<organism evidence="9 10">
    <name type="scientific">Roseisalinus antarcticus</name>
    <dbReference type="NCBI Taxonomy" id="254357"/>
    <lineage>
        <taxon>Bacteria</taxon>
        <taxon>Pseudomonadati</taxon>
        <taxon>Pseudomonadota</taxon>
        <taxon>Alphaproteobacteria</taxon>
        <taxon>Rhodobacterales</taxon>
        <taxon>Roseobacteraceae</taxon>
        <taxon>Roseisalinus</taxon>
    </lineage>
</organism>
<reference evidence="9 10" key="1">
    <citation type="submission" date="2017-03" db="EMBL/GenBank/DDBJ databases">
        <authorList>
            <person name="Afonso C.L."/>
            <person name="Miller P.J."/>
            <person name="Scott M.A."/>
            <person name="Spackman E."/>
            <person name="Goraichik I."/>
            <person name="Dimitrov K.M."/>
            <person name="Suarez D.L."/>
            <person name="Swayne D.E."/>
        </authorList>
    </citation>
    <scope>NUCLEOTIDE SEQUENCE [LARGE SCALE GENOMIC DNA]</scope>
    <source>
        <strain evidence="9 10">CECT 7023</strain>
    </source>
</reference>
<keyword evidence="3" id="KW-0227">DNA damage</keyword>
<evidence type="ECO:0000256" key="1">
    <source>
        <dbReference type="ARBA" id="ARBA00008136"/>
    </source>
</evidence>
<dbReference type="GO" id="GO:0008233">
    <property type="term" value="F:peptidase activity"/>
    <property type="evidence" value="ECO:0007669"/>
    <property type="project" value="UniProtKB-KW"/>
</dbReference>
<keyword evidence="2 8" id="KW-0645">Protease</keyword>
<comment type="similarity">
    <text evidence="1 8">Belongs to the SOS response-associated peptidase family.</text>
</comment>
<dbReference type="PANTHER" id="PTHR13604">
    <property type="entry name" value="DC12-RELATED"/>
    <property type="match status" value="1"/>
</dbReference>
<evidence type="ECO:0000256" key="8">
    <source>
        <dbReference type="RuleBase" id="RU364100"/>
    </source>
</evidence>
<dbReference type="Pfam" id="PF02586">
    <property type="entry name" value="SRAP"/>
    <property type="match status" value="1"/>
</dbReference>
<dbReference type="Proteomes" id="UP000193900">
    <property type="component" value="Unassembled WGS sequence"/>
</dbReference>
<keyword evidence="4 8" id="KW-0378">Hydrolase</keyword>
<name>A0A1Y5RYB7_9RHOB</name>
<dbReference type="SUPFAM" id="SSF143081">
    <property type="entry name" value="BB1717-like"/>
    <property type="match status" value="1"/>
</dbReference>
<evidence type="ECO:0000256" key="5">
    <source>
        <dbReference type="ARBA" id="ARBA00023124"/>
    </source>
</evidence>
<dbReference type="PANTHER" id="PTHR13604:SF0">
    <property type="entry name" value="ABASIC SITE PROCESSING PROTEIN HMCES"/>
    <property type="match status" value="1"/>
</dbReference>
<protein>
    <recommendedName>
        <fullName evidence="8">Abasic site processing protein</fullName>
        <ecNumber evidence="8">3.4.-.-</ecNumber>
    </recommendedName>
</protein>
<dbReference type="InterPro" id="IPR003738">
    <property type="entry name" value="SRAP"/>
</dbReference>
<gene>
    <name evidence="9" type="primary">yedK_1</name>
    <name evidence="9" type="ORF">ROA7023_00869</name>
</gene>
<sequence length="193" mass="20908">MAEVAAFLGVPRVPEDPPRANMAPGQEVLTLTATGVQHMRWGLIPAGRKNARGRPVLETIVNARSETLFEKSAFAGLHRAIVPADGWYEWTGAVRRKTPHAISPQDGGLLAFAAIYDIWRAPGGRGVPQVATVTCAPSEDVRHIHDRMGLLLERKDFATWLSGPEAEASALLRPWPAGRLNVRPAGDVDWSGP</sequence>